<evidence type="ECO:0000313" key="2">
    <source>
        <dbReference type="EMBL" id="KAH7262826.1"/>
    </source>
</evidence>
<dbReference type="EMBL" id="JAGPXF010000001">
    <property type="protein sequence ID" value="KAH7262826.1"/>
    <property type="molecule type" value="Genomic_DNA"/>
</dbReference>
<keyword evidence="3" id="KW-1185">Reference proteome</keyword>
<dbReference type="InterPro" id="IPR027417">
    <property type="entry name" value="P-loop_NTPase"/>
</dbReference>
<dbReference type="Pfam" id="PF23232">
    <property type="entry name" value="AAA_lid_13"/>
    <property type="match status" value="1"/>
</dbReference>
<dbReference type="OrthoDB" id="10042665at2759"/>
<accession>A0A8K0WH68</accession>
<dbReference type="Proteomes" id="UP000813427">
    <property type="component" value="Unassembled WGS sequence"/>
</dbReference>
<feature type="domain" description="AAA+ ATPase lid" evidence="1">
    <location>
        <begin position="56"/>
        <end position="134"/>
    </location>
</feature>
<reference evidence="2" key="1">
    <citation type="journal article" date="2021" name="Nat. Commun.">
        <title>Genetic determinants of endophytism in the Arabidopsis root mycobiome.</title>
        <authorList>
            <person name="Mesny F."/>
            <person name="Miyauchi S."/>
            <person name="Thiergart T."/>
            <person name="Pickel B."/>
            <person name="Atanasova L."/>
            <person name="Karlsson M."/>
            <person name="Huettel B."/>
            <person name="Barry K.W."/>
            <person name="Haridas S."/>
            <person name="Chen C."/>
            <person name="Bauer D."/>
            <person name="Andreopoulos W."/>
            <person name="Pangilinan J."/>
            <person name="LaButti K."/>
            <person name="Riley R."/>
            <person name="Lipzen A."/>
            <person name="Clum A."/>
            <person name="Drula E."/>
            <person name="Henrissat B."/>
            <person name="Kohler A."/>
            <person name="Grigoriev I.V."/>
            <person name="Martin F.M."/>
            <person name="Hacquard S."/>
        </authorList>
    </citation>
    <scope>NUCLEOTIDE SEQUENCE</scope>
    <source>
        <strain evidence="2">MPI-SDFR-AT-0068</strain>
    </source>
</reference>
<evidence type="ECO:0000259" key="1">
    <source>
        <dbReference type="Pfam" id="PF23232"/>
    </source>
</evidence>
<name>A0A8K0WH68_9HYPO</name>
<proteinExistence type="predicted"/>
<organism evidence="2 3">
    <name type="scientific">Fusarium tricinctum</name>
    <dbReference type="NCBI Taxonomy" id="61284"/>
    <lineage>
        <taxon>Eukaryota</taxon>
        <taxon>Fungi</taxon>
        <taxon>Dikarya</taxon>
        <taxon>Ascomycota</taxon>
        <taxon>Pezizomycotina</taxon>
        <taxon>Sordariomycetes</taxon>
        <taxon>Hypocreomycetidae</taxon>
        <taxon>Hypocreales</taxon>
        <taxon>Nectriaceae</taxon>
        <taxon>Fusarium</taxon>
        <taxon>Fusarium tricinctum species complex</taxon>
    </lineage>
</organism>
<dbReference type="PANTHER" id="PTHR46411:SF2">
    <property type="entry name" value="AAA+ ATPASE DOMAIN-CONTAINING PROTEIN"/>
    <property type="match status" value="1"/>
</dbReference>
<evidence type="ECO:0000313" key="3">
    <source>
        <dbReference type="Proteomes" id="UP000813427"/>
    </source>
</evidence>
<dbReference type="AlphaFoldDB" id="A0A8K0WH68"/>
<comment type="caution">
    <text evidence="2">The sequence shown here is derived from an EMBL/GenBank/DDBJ whole genome shotgun (WGS) entry which is preliminary data.</text>
</comment>
<dbReference type="InterPro" id="IPR056599">
    <property type="entry name" value="AAA_lid_fung"/>
</dbReference>
<sequence>MRVRWNDVTFSLLVVFLHQLEYYYGILFLTTNRVGVIDEAFKSRVHVSLAYPTIKAQETKEICERILNRIEKENETAAIKRKFDSNALLEFASQHYETHKKTDTSWNGRQIGNAFQLAIALGHHDRERNMAQDQAAKEEDMANREKK</sequence>
<protein>
    <recommendedName>
        <fullName evidence="1">AAA+ ATPase lid domain-containing protein</fullName>
    </recommendedName>
</protein>
<gene>
    <name evidence="2" type="ORF">BKA59DRAFT_505849</name>
</gene>
<dbReference type="SUPFAM" id="SSF52540">
    <property type="entry name" value="P-loop containing nucleoside triphosphate hydrolases"/>
    <property type="match status" value="1"/>
</dbReference>
<dbReference type="PANTHER" id="PTHR46411">
    <property type="entry name" value="FAMILY ATPASE, PUTATIVE-RELATED"/>
    <property type="match status" value="1"/>
</dbReference>